<dbReference type="AlphaFoldDB" id="A0A317XRJ7"/>
<name>A0A317XRJ7_9BASI</name>
<gene>
    <name evidence="3" type="ORF">BCV70DRAFT_199294</name>
</gene>
<feature type="compositionally biased region" description="Low complexity" evidence="1">
    <location>
        <begin position="163"/>
        <end position="173"/>
    </location>
</feature>
<evidence type="ECO:0000256" key="1">
    <source>
        <dbReference type="SAM" id="MobiDB-lite"/>
    </source>
</evidence>
<keyword evidence="4" id="KW-1185">Reference proteome</keyword>
<dbReference type="Pfam" id="PF12752">
    <property type="entry name" value="SUZ"/>
    <property type="match status" value="1"/>
</dbReference>
<organism evidence="3 4">
    <name type="scientific">Testicularia cyperi</name>
    <dbReference type="NCBI Taxonomy" id="1882483"/>
    <lineage>
        <taxon>Eukaryota</taxon>
        <taxon>Fungi</taxon>
        <taxon>Dikarya</taxon>
        <taxon>Basidiomycota</taxon>
        <taxon>Ustilaginomycotina</taxon>
        <taxon>Ustilaginomycetes</taxon>
        <taxon>Ustilaginales</taxon>
        <taxon>Anthracoideaceae</taxon>
        <taxon>Testicularia</taxon>
    </lineage>
</organism>
<dbReference type="PANTHER" id="PTHR31796">
    <property type="entry name" value="SUZ DOMAIN-CONTAINING PROTEIN 1"/>
    <property type="match status" value="1"/>
</dbReference>
<dbReference type="InterPro" id="IPR039228">
    <property type="entry name" value="SZRD1"/>
</dbReference>
<accession>A0A317XRJ7</accession>
<feature type="compositionally biased region" description="Low complexity" evidence="1">
    <location>
        <begin position="116"/>
        <end position="129"/>
    </location>
</feature>
<proteinExistence type="predicted"/>
<dbReference type="InterPro" id="IPR024771">
    <property type="entry name" value="SUZ"/>
</dbReference>
<feature type="compositionally biased region" description="Polar residues" evidence="1">
    <location>
        <begin position="215"/>
        <end position="228"/>
    </location>
</feature>
<feature type="compositionally biased region" description="Acidic residues" evidence="1">
    <location>
        <begin position="50"/>
        <end position="63"/>
    </location>
</feature>
<dbReference type="PANTHER" id="PTHR31796:SF2">
    <property type="entry name" value="SUZ DOMAIN-CONTAINING PROTEIN 1"/>
    <property type="match status" value="1"/>
</dbReference>
<dbReference type="PROSITE" id="PS51673">
    <property type="entry name" value="SUZ"/>
    <property type="match status" value="1"/>
</dbReference>
<evidence type="ECO:0000259" key="2">
    <source>
        <dbReference type="PROSITE" id="PS51673"/>
    </source>
</evidence>
<feature type="compositionally biased region" description="Low complexity" evidence="1">
    <location>
        <begin position="229"/>
        <end position="243"/>
    </location>
</feature>
<dbReference type="EMBL" id="KZ819191">
    <property type="protein sequence ID" value="PWZ00925.1"/>
    <property type="molecule type" value="Genomic_DNA"/>
</dbReference>
<feature type="compositionally biased region" description="Polar residues" evidence="1">
    <location>
        <begin position="69"/>
        <end position="89"/>
    </location>
</feature>
<feature type="compositionally biased region" description="Basic and acidic residues" evidence="1">
    <location>
        <begin position="192"/>
        <end position="208"/>
    </location>
</feature>
<sequence length="243" mass="25806">MSAHPQMTDPSSSSSASSAEDAIVATHKYKPSKAALARQQQLNASRQDEVADDWDADSSDEDQAPLPQRAQQDPFQATKQEWSRANEQAPTAVPIVQTSLRSLPSSAYGQTIAAVSGSSSSSSNKNTSSVPAGAPAPPRILQRPKTVAPGVHSDGSFTGGTSSGQQEQKSIQQRQEEYRLARARIFGSAADNKNENETERPPSSDPARKKYSPASGRSSPASTHTLNHARSANSSRNSPAPRQ</sequence>
<evidence type="ECO:0000313" key="3">
    <source>
        <dbReference type="EMBL" id="PWZ00925.1"/>
    </source>
</evidence>
<feature type="region of interest" description="Disordered" evidence="1">
    <location>
        <begin position="113"/>
        <end position="243"/>
    </location>
</feature>
<reference evidence="3 4" key="1">
    <citation type="journal article" date="2018" name="Mol. Biol. Evol.">
        <title>Broad Genomic Sampling Reveals a Smut Pathogenic Ancestry of the Fungal Clade Ustilaginomycotina.</title>
        <authorList>
            <person name="Kijpornyongpan T."/>
            <person name="Mondo S.J."/>
            <person name="Barry K."/>
            <person name="Sandor L."/>
            <person name="Lee J."/>
            <person name="Lipzen A."/>
            <person name="Pangilinan J."/>
            <person name="LaButti K."/>
            <person name="Hainaut M."/>
            <person name="Henrissat B."/>
            <person name="Grigoriev I.V."/>
            <person name="Spatafora J.W."/>
            <person name="Aime M.C."/>
        </authorList>
    </citation>
    <scope>NUCLEOTIDE SEQUENCE [LARGE SCALE GENOMIC DNA]</scope>
    <source>
        <strain evidence="3 4">MCA 3645</strain>
    </source>
</reference>
<dbReference type="InParanoid" id="A0A317XRJ7"/>
<feature type="domain" description="SUZ" evidence="2">
    <location>
        <begin position="111"/>
        <end position="190"/>
    </location>
</feature>
<protein>
    <recommendedName>
        <fullName evidence="2">SUZ domain-containing protein</fullName>
    </recommendedName>
</protein>
<evidence type="ECO:0000313" key="4">
    <source>
        <dbReference type="Proteomes" id="UP000246740"/>
    </source>
</evidence>
<dbReference type="Proteomes" id="UP000246740">
    <property type="component" value="Unassembled WGS sequence"/>
</dbReference>
<dbReference type="OrthoDB" id="5373615at2759"/>
<feature type="region of interest" description="Disordered" evidence="1">
    <location>
        <begin position="1"/>
        <end position="97"/>
    </location>
</feature>